<evidence type="ECO:0000256" key="7">
    <source>
        <dbReference type="ARBA" id="ARBA00023186"/>
    </source>
</evidence>
<keyword evidence="5 9" id="KW-0547">Nucleotide-binding</keyword>
<accession>A0A226MC72</accession>
<dbReference type="FunFam" id="1.10.560.10:FF:000076">
    <property type="entry name" value="T-complex protein 1 subunit gamma"/>
    <property type="match status" value="1"/>
</dbReference>
<dbReference type="Pfam" id="PF00118">
    <property type="entry name" value="Cpn60_TCP1"/>
    <property type="match status" value="1"/>
</dbReference>
<comment type="caution">
    <text evidence="11">The sequence shown here is derived from an EMBL/GenBank/DDBJ whole genome shotgun (WGS) entry which is preliminary data.</text>
</comment>
<evidence type="ECO:0000256" key="4">
    <source>
        <dbReference type="ARBA" id="ARBA00022490"/>
    </source>
</evidence>
<reference evidence="11 12" key="1">
    <citation type="submission" date="2016-07" db="EMBL/GenBank/DDBJ databases">
        <title>Disparate Historic Effective Population Sizes Predicted by Modern Levels of Genome Diversity for the Scaled Quail (Callipepla squamata) and the Northern Bobwhite (Colinus virginianus): Inferences from First and Second Generation Draft Genome Assemblies for Sympatric New World Quail.</title>
        <authorList>
            <person name="Oldeschulte D.L."/>
            <person name="Halley Y.A."/>
            <person name="Bhattarai E.K."/>
            <person name="Brashear W.A."/>
            <person name="Hill J."/>
            <person name="Metz R.P."/>
            <person name="Johnson C.D."/>
            <person name="Rollins D."/>
            <person name="Peterson M.J."/>
            <person name="Bickhart D.M."/>
            <person name="Decker J.E."/>
            <person name="Seabury C.M."/>
        </authorList>
    </citation>
    <scope>NUCLEOTIDE SEQUENCE [LARGE SCALE GENOMIC DNA]</scope>
    <source>
        <strain evidence="11 12">Texas</strain>
        <tissue evidence="11">Leg muscle</tissue>
    </source>
</reference>
<sequence>IQVQHPAAKSMIEISRTQDEEVGDGTTSVIILAGEMLSVAEHFLEQQMHPTVIVGAYRKALDDMIAVLKKISTPVDVNNREMMLKIIKSAINTKAINRWSELACSIALDAVRTVELEENGRKEIDIKRYAKVEKIPGGFCEDSCVLRGIMVNKDVTHPRMRRLIKNPRIVLLDCSLEYKKGESPTDIEVTREEDFTRILQMEEEYIQQICEDLMRTDNNRIARACGARIVTRTDELQEEDVGTGAGLFEVKKIGDEYFAFITDCKEPKACTIVLRGACKEILAEVERNLQDAMQVCRNVLMDPQLVPGGGAAEMAVSHALTEKSKGMTGVEQWPYRAVAQALEVIPRTLIQNCGASTIRVLTSLRAKHTQEGSQTWGVNGESGDLTDMKELGIWDPLAVKLQTYKTAVETAVLLLRIDDIVSGHKKKGEEQGKAPAAPEPTQE</sequence>
<keyword evidence="4" id="KW-0963">Cytoplasm</keyword>
<dbReference type="GO" id="GO:0016887">
    <property type="term" value="F:ATP hydrolysis activity"/>
    <property type="evidence" value="ECO:0007669"/>
    <property type="project" value="InterPro"/>
</dbReference>
<dbReference type="GO" id="GO:0051082">
    <property type="term" value="F:unfolded protein binding"/>
    <property type="evidence" value="ECO:0007669"/>
    <property type="project" value="InterPro"/>
</dbReference>
<evidence type="ECO:0000313" key="12">
    <source>
        <dbReference type="Proteomes" id="UP000198323"/>
    </source>
</evidence>
<dbReference type="InterPro" id="IPR017998">
    <property type="entry name" value="Chaperone_TCP-1"/>
</dbReference>
<keyword evidence="12" id="KW-1185">Reference proteome</keyword>
<evidence type="ECO:0000256" key="10">
    <source>
        <dbReference type="SAM" id="MobiDB-lite"/>
    </source>
</evidence>
<dbReference type="STRING" id="9009.A0A226MC72"/>
<dbReference type="InterPro" id="IPR012719">
    <property type="entry name" value="Chap_CCT_gamma"/>
</dbReference>
<protein>
    <recommendedName>
        <fullName evidence="3">T-complex protein 1 subunit gamma</fullName>
    </recommendedName>
    <alternativeName>
        <fullName evidence="8">CCT-gamma</fullName>
    </alternativeName>
</protein>
<dbReference type="InterPro" id="IPR027413">
    <property type="entry name" value="GROEL-like_equatorial_sf"/>
</dbReference>
<evidence type="ECO:0000256" key="1">
    <source>
        <dbReference type="ARBA" id="ARBA00004496"/>
    </source>
</evidence>
<feature type="non-terminal residue" evidence="11">
    <location>
        <position position="1"/>
    </location>
</feature>
<keyword evidence="7 9" id="KW-0143">Chaperone</keyword>
<dbReference type="CDD" id="cd03337">
    <property type="entry name" value="TCP1_gamma"/>
    <property type="match status" value="1"/>
</dbReference>
<evidence type="ECO:0000256" key="2">
    <source>
        <dbReference type="ARBA" id="ARBA00008020"/>
    </source>
</evidence>
<dbReference type="InterPro" id="IPR002423">
    <property type="entry name" value="Cpn60/GroEL/TCP-1"/>
</dbReference>
<dbReference type="PROSITE" id="PS00995">
    <property type="entry name" value="TCP1_3"/>
    <property type="match status" value="1"/>
</dbReference>
<comment type="similarity">
    <text evidence="2 9">Belongs to the TCP-1 chaperonin family.</text>
</comment>
<gene>
    <name evidence="11" type="ORF">ASZ78_015594</name>
</gene>
<name>A0A226MC72_CALSU</name>
<dbReference type="AlphaFoldDB" id="A0A226MC72"/>
<dbReference type="GO" id="GO:0005832">
    <property type="term" value="C:chaperonin-containing T-complex"/>
    <property type="evidence" value="ECO:0007669"/>
    <property type="project" value="UniProtKB-ARBA"/>
</dbReference>
<dbReference type="Gene3D" id="1.10.560.10">
    <property type="entry name" value="GroEL-like equatorial domain"/>
    <property type="match status" value="2"/>
</dbReference>
<keyword evidence="6 9" id="KW-0067">ATP-binding</keyword>
<dbReference type="PANTHER" id="PTHR11353">
    <property type="entry name" value="CHAPERONIN"/>
    <property type="match status" value="1"/>
</dbReference>
<dbReference type="InterPro" id="IPR027410">
    <property type="entry name" value="TCP-1-like_intermed_sf"/>
</dbReference>
<feature type="region of interest" description="Disordered" evidence="10">
    <location>
        <begin position="424"/>
        <end position="443"/>
    </location>
</feature>
<evidence type="ECO:0000313" key="11">
    <source>
        <dbReference type="EMBL" id="OXB52897.1"/>
    </source>
</evidence>
<evidence type="ECO:0000256" key="9">
    <source>
        <dbReference type="RuleBase" id="RU004187"/>
    </source>
</evidence>
<dbReference type="OrthoDB" id="275057at2759"/>
<dbReference type="Proteomes" id="UP000198323">
    <property type="component" value="Unassembled WGS sequence"/>
</dbReference>
<proteinExistence type="inferred from homology"/>
<dbReference type="InterPro" id="IPR002194">
    <property type="entry name" value="Chaperonin_TCP-1_CS"/>
</dbReference>
<dbReference type="PRINTS" id="PR00304">
    <property type="entry name" value="TCOMPLEXTCP1"/>
</dbReference>
<dbReference type="SUPFAM" id="SSF54849">
    <property type="entry name" value="GroEL-intermediate domain like"/>
    <property type="match status" value="1"/>
</dbReference>
<dbReference type="Gene3D" id="3.30.260.10">
    <property type="entry name" value="TCP-1-like chaperonin intermediate domain"/>
    <property type="match status" value="2"/>
</dbReference>
<evidence type="ECO:0000256" key="6">
    <source>
        <dbReference type="ARBA" id="ARBA00022840"/>
    </source>
</evidence>
<dbReference type="SUPFAM" id="SSF48592">
    <property type="entry name" value="GroEL equatorial domain-like"/>
    <property type="match status" value="1"/>
</dbReference>
<evidence type="ECO:0000256" key="8">
    <source>
        <dbReference type="ARBA" id="ARBA00031286"/>
    </source>
</evidence>
<evidence type="ECO:0000256" key="5">
    <source>
        <dbReference type="ARBA" id="ARBA00022741"/>
    </source>
</evidence>
<dbReference type="InterPro" id="IPR027409">
    <property type="entry name" value="GroEL-like_apical_dom_sf"/>
</dbReference>
<evidence type="ECO:0000256" key="3">
    <source>
        <dbReference type="ARBA" id="ARBA00017187"/>
    </source>
</evidence>
<dbReference type="GO" id="GO:0140662">
    <property type="term" value="F:ATP-dependent protein folding chaperone"/>
    <property type="evidence" value="ECO:0007669"/>
    <property type="project" value="InterPro"/>
</dbReference>
<dbReference type="Gene3D" id="3.50.7.10">
    <property type="entry name" value="GroEL"/>
    <property type="match status" value="2"/>
</dbReference>
<dbReference type="GO" id="GO:0005524">
    <property type="term" value="F:ATP binding"/>
    <property type="evidence" value="ECO:0007669"/>
    <property type="project" value="UniProtKB-KW"/>
</dbReference>
<organism evidence="11 12">
    <name type="scientific">Callipepla squamata</name>
    <name type="common">Scaled quail</name>
    <dbReference type="NCBI Taxonomy" id="9009"/>
    <lineage>
        <taxon>Eukaryota</taxon>
        <taxon>Metazoa</taxon>
        <taxon>Chordata</taxon>
        <taxon>Craniata</taxon>
        <taxon>Vertebrata</taxon>
        <taxon>Euteleostomi</taxon>
        <taxon>Archelosauria</taxon>
        <taxon>Archosauria</taxon>
        <taxon>Dinosauria</taxon>
        <taxon>Saurischia</taxon>
        <taxon>Theropoda</taxon>
        <taxon>Coelurosauria</taxon>
        <taxon>Aves</taxon>
        <taxon>Neognathae</taxon>
        <taxon>Galloanserae</taxon>
        <taxon>Galliformes</taxon>
        <taxon>Odontophoridae</taxon>
        <taxon>Callipepla</taxon>
    </lineage>
</organism>
<dbReference type="EMBL" id="MCFN01001749">
    <property type="protein sequence ID" value="OXB52897.1"/>
    <property type="molecule type" value="Genomic_DNA"/>
</dbReference>
<dbReference type="SUPFAM" id="SSF52029">
    <property type="entry name" value="GroEL apical domain-like"/>
    <property type="match status" value="1"/>
</dbReference>
<comment type="subcellular location">
    <subcellularLocation>
        <location evidence="1">Cytoplasm</location>
    </subcellularLocation>
</comment>